<comment type="cofactor">
    <cofactor evidence="1">
        <name>Mn(2+)</name>
        <dbReference type="ChEBI" id="CHEBI:29035"/>
    </cofactor>
</comment>
<dbReference type="Proteomes" id="UP000799640">
    <property type="component" value="Unassembled WGS sequence"/>
</dbReference>
<keyword evidence="1" id="KW-0479">Metal-binding</keyword>
<dbReference type="GO" id="GO:0004722">
    <property type="term" value="F:protein serine/threonine phosphatase activity"/>
    <property type="evidence" value="ECO:0007669"/>
    <property type="project" value="UniProtKB-EC"/>
</dbReference>
<proteinExistence type="inferred from homology"/>
<dbReference type="InterPro" id="IPR039123">
    <property type="entry name" value="PPTC7"/>
</dbReference>
<dbReference type="Gene3D" id="3.60.40.10">
    <property type="entry name" value="PPM-type phosphatase domain"/>
    <property type="match status" value="1"/>
</dbReference>
<gene>
    <name evidence="4" type="ORF">EJ06DRAFT_582290</name>
</gene>
<name>A0A6G1HXB6_9PEZI</name>
<evidence type="ECO:0000256" key="2">
    <source>
        <dbReference type="SAM" id="MobiDB-lite"/>
    </source>
</evidence>
<keyword evidence="1" id="KW-0904">Protein phosphatase</keyword>
<dbReference type="Pfam" id="PF13672">
    <property type="entry name" value="PP2C_2"/>
    <property type="match status" value="1"/>
</dbReference>
<dbReference type="OrthoDB" id="60843at2759"/>
<comment type="catalytic activity">
    <reaction evidence="1">
        <text>O-phospho-L-threonyl-[protein] + H2O = L-threonyl-[protein] + phosphate</text>
        <dbReference type="Rhea" id="RHEA:47004"/>
        <dbReference type="Rhea" id="RHEA-COMP:11060"/>
        <dbReference type="Rhea" id="RHEA-COMP:11605"/>
        <dbReference type="ChEBI" id="CHEBI:15377"/>
        <dbReference type="ChEBI" id="CHEBI:30013"/>
        <dbReference type="ChEBI" id="CHEBI:43474"/>
        <dbReference type="ChEBI" id="CHEBI:61977"/>
        <dbReference type="EC" id="3.1.3.16"/>
    </reaction>
</comment>
<sequence length="407" mass="42831">MASSCILALCRPHTHALSSRCCASALRTPLKAPAHSALNLAVSSARHFSSTPRAASTPAPPSPLTYGISAAYCAKRSSTILTQPFDPSARPYTSTQAHKLPLRTRRKTRPASGQDAFFVATAPGARALALGVVDGVGGWENEGVDPADFAHSMCEHMASAAERFPEGFEPPPRTLAPRALMETAYEKVLADREIAAGGSTACVAVIDSAGTMDAANLGDSGFIHLAPFRIRYASPPQTHQFNTPFQLSKMSARQTMQAHIFGGKPLLDQPSDAALTHHTLSHGDVVLFASDGVWDNLAPEDLLRLVSRIMLRADGWVIVADEAGIGPALGAGKEGAGVVQKDGGITKLARQIALTVATEAKKASLSERDGPFAREVRRVHPQWGYTGGKEDDICVVVAVAGMGEGGV</sequence>
<dbReference type="InterPro" id="IPR036457">
    <property type="entry name" value="PPM-type-like_dom_sf"/>
</dbReference>
<evidence type="ECO:0000256" key="1">
    <source>
        <dbReference type="RuleBase" id="RU366020"/>
    </source>
</evidence>
<evidence type="ECO:0000259" key="3">
    <source>
        <dbReference type="PROSITE" id="PS51746"/>
    </source>
</evidence>
<dbReference type="EMBL" id="ML996695">
    <property type="protein sequence ID" value="KAF2400459.1"/>
    <property type="molecule type" value="Genomic_DNA"/>
</dbReference>
<dbReference type="InterPro" id="IPR001932">
    <property type="entry name" value="PPM-type_phosphatase-like_dom"/>
</dbReference>
<feature type="domain" description="PPM-type phosphatase" evidence="3">
    <location>
        <begin position="96"/>
        <end position="400"/>
    </location>
</feature>
<evidence type="ECO:0000313" key="5">
    <source>
        <dbReference type="Proteomes" id="UP000799640"/>
    </source>
</evidence>
<dbReference type="PANTHER" id="PTHR12320">
    <property type="entry name" value="PROTEIN PHOSPHATASE 2C"/>
    <property type="match status" value="1"/>
</dbReference>
<evidence type="ECO:0000313" key="4">
    <source>
        <dbReference type="EMBL" id="KAF2400459.1"/>
    </source>
</evidence>
<comment type="similarity">
    <text evidence="1">Belongs to the PP2C family.</text>
</comment>
<comment type="catalytic activity">
    <reaction evidence="1">
        <text>O-phospho-L-seryl-[protein] + H2O = L-seryl-[protein] + phosphate</text>
        <dbReference type="Rhea" id="RHEA:20629"/>
        <dbReference type="Rhea" id="RHEA-COMP:9863"/>
        <dbReference type="Rhea" id="RHEA-COMP:11604"/>
        <dbReference type="ChEBI" id="CHEBI:15377"/>
        <dbReference type="ChEBI" id="CHEBI:29999"/>
        <dbReference type="ChEBI" id="CHEBI:43474"/>
        <dbReference type="ChEBI" id="CHEBI:83421"/>
        <dbReference type="EC" id="3.1.3.16"/>
    </reaction>
</comment>
<dbReference type="AlphaFoldDB" id="A0A6G1HXB6"/>
<dbReference type="GO" id="GO:0046872">
    <property type="term" value="F:metal ion binding"/>
    <property type="evidence" value="ECO:0007669"/>
    <property type="project" value="UniProtKB-UniRule"/>
</dbReference>
<keyword evidence="1" id="KW-0378">Hydrolase</keyword>
<dbReference type="EC" id="3.1.3.16" evidence="1"/>
<reference evidence="4" key="1">
    <citation type="journal article" date="2020" name="Stud. Mycol.">
        <title>101 Dothideomycetes genomes: a test case for predicting lifestyles and emergence of pathogens.</title>
        <authorList>
            <person name="Haridas S."/>
            <person name="Albert R."/>
            <person name="Binder M."/>
            <person name="Bloem J."/>
            <person name="Labutti K."/>
            <person name="Salamov A."/>
            <person name="Andreopoulos B."/>
            <person name="Baker S."/>
            <person name="Barry K."/>
            <person name="Bills G."/>
            <person name="Bluhm B."/>
            <person name="Cannon C."/>
            <person name="Castanera R."/>
            <person name="Culley D."/>
            <person name="Daum C."/>
            <person name="Ezra D."/>
            <person name="Gonzalez J."/>
            <person name="Henrissat B."/>
            <person name="Kuo A."/>
            <person name="Liang C."/>
            <person name="Lipzen A."/>
            <person name="Lutzoni F."/>
            <person name="Magnuson J."/>
            <person name="Mondo S."/>
            <person name="Nolan M."/>
            <person name="Ohm R."/>
            <person name="Pangilinan J."/>
            <person name="Park H.-J."/>
            <person name="Ramirez L."/>
            <person name="Alfaro M."/>
            <person name="Sun H."/>
            <person name="Tritt A."/>
            <person name="Yoshinaga Y."/>
            <person name="Zwiers L.-H."/>
            <person name="Turgeon B."/>
            <person name="Goodwin S."/>
            <person name="Spatafora J."/>
            <person name="Crous P."/>
            <person name="Grigoriev I."/>
        </authorList>
    </citation>
    <scope>NUCLEOTIDE SEQUENCE</scope>
    <source>
        <strain evidence="4">CBS 262.69</strain>
    </source>
</reference>
<keyword evidence="1" id="KW-0464">Manganese</keyword>
<keyword evidence="5" id="KW-1185">Reference proteome</keyword>
<keyword evidence="1" id="KW-0460">Magnesium</keyword>
<protein>
    <recommendedName>
        <fullName evidence="1">Protein phosphatase</fullName>
        <ecNumber evidence="1">3.1.3.16</ecNumber>
    </recommendedName>
</protein>
<accession>A0A6G1HXB6</accession>
<comment type="cofactor">
    <cofactor evidence="1">
        <name>Mg(2+)</name>
        <dbReference type="ChEBI" id="CHEBI:18420"/>
    </cofactor>
</comment>
<dbReference type="SMART" id="SM00332">
    <property type="entry name" value="PP2Cc"/>
    <property type="match status" value="1"/>
</dbReference>
<feature type="region of interest" description="Disordered" evidence="2">
    <location>
        <begin position="84"/>
        <end position="107"/>
    </location>
</feature>
<dbReference type="PANTHER" id="PTHR12320:SF1">
    <property type="entry name" value="PROTEIN PHOSPHATASE PTC7 HOMOLOG"/>
    <property type="match status" value="1"/>
</dbReference>
<dbReference type="SUPFAM" id="SSF81606">
    <property type="entry name" value="PP2C-like"/>
    <property type="match status" value="1"/>
</dbReference>
<dbReference type="PROSITE" id="PS51746">
    <property type="entry name" value="PPM_2"/>
    <property type="match status" value="1"/>
</dbReference>
<organism evidence="4 5">
    <name type="scientific">Trichodelitschia bisporula</name>
    <dbReference type="NCBI Taxonomy" id="703511"/>
    <lineage>
        <taxon>Eukaryota</taxon>
        <taxon>Fungi</taxon>
        <taxon>Dikarya</taxon>
        <taxon>Ascomycota</taxon>
        <taxon>Pezizomycotina</taxon>
        <taxon>Dothideomycetes</taxon>
        <taxon>Dothideomycetes incertae sedis</taxon>
        <taxon>Phaeotrichales</taxon>
        <taxon>Phaeotrichaceae</taxon>
        <taxon>Trichodelitschia</taxon>
    </lineage>
</organism>